<feature type="compositionally biased region" description="Polar residues" evidence="6">
    <location>
        <begin position="85"/>
        <end position="96"/>
    </location>
</feature>
<keyword evidence="7" id="KW-0472">Membrane</keyword>
<dbReference type="EC" id="3.1.1.n2" evidence="4"/>
<dbReference type="EMBL" id="CAADRP010001952">
    <property type="protein sequence ID" value="VFU57500.1"/>
    <property type="molecule type" value="Genomic_DNA"/>
</dbReference>
<dbReference type="InterPro" id="IPR050300">
    <property type="entry name" value="GDXG_lipolytic_enzyme"/>
</dbReference>
<feature type="domain" description="BD-FAE-like" evidence="8">
    <location>
        <begin position="179"/>
        <end position="365"/>
    </location>
</feature>
<keyword evidence="7" id="KW-0812">Transmembrane</keyword>
<dbReference type="Gene3D" id="3.40.50.1820">
    <property type="entry name" value="alpha/beta hydrolase"/>
    <property type="match status" value="1"/>
</dbReference>
<dbReference type="AlphaFoldDB" id="A0A6N2MT63"/>
<evidence type="ECO:0000256" key="7">
    <source>
        <dbReference type="SAM" id="Phobius"/>
    </source>
</evidence>
<evidence type="ECO:0000256" key="1">
    <source>
        <dbReference type="ARBA" id="ARBA00004653"/>
    </source>
</evidence>
<feature type="compositionally biased region" description="Low complexity" evidence="6">
    <location>
        <begin position="63"/>
        <end position="77"/>
    </location>
</feature>
<feature type="transmembrane region" description="Helical" evidence="7">
    <location>
        <begin position="134"/>
        <end position="160"/>
    </location>
</feature>
<evidence type="ECO:0000313" key="10">
    <source>
        <dbReference type="EMBL" id="VFU60536.1"/>
    </source>
</evidence>
<gene>
    <name evidence="9" type="ORF">SVIM_LOCUS415825</name>
    <name evidence="10" type="ORF">SVIM_LOCUS449177</name>
</gene>
<dbReference type="InterPro" id="IPR029058">
    <property type="entry name" value="AB_hydrolase_fold"/>
</dbReference>
<evidence type="ECO:0000259" key="8">
    <source>
        <dbReference type="Pfam" id="PF20434"/>
    </source>
</evidence>
<feature type="region of interest" description="Disordered" evidence="6">
    <location>
        <begin position="63"/>
        <end position="105"/>
    </location>
</feature>
<sequence>MPSHILPVTNPNLHSSKQHSYLRIDPTTMPLKQGDPITSTRLESSPFEDETIISVRPLLSRTPSFAGTTTTSSASYQQRRRRVASENSLPSLSDDSFGQRPSPAREVDHAASETFLLTRLSLKLLRYMGVGYRWIMRFLALGCYSLMLFPGFIQVGYHYFFSSRVLRSIVYGDQPRNRLDLYLPKNTDGPKPVVAFVTGGAWIIGYKAWGSLLGQQLSERDIMVACIDYRNFPQGTMSNMVEDASEGISFVCNKIADYGGDPNRIYLMGQSAGGHIAACALVEQAIKEAGGESTTWSVSQIKAYFGLSGGIMEGEESLRRFSPEVIVQDPNLKNAVSLLPPIVLFHGTADYSIPADSSKTFAETLQSVGVRAESILYEGKTHTDLFLQDPMRGGNDRMFEDLVSIIHSDDREAQAKDEVAPPRRRLVPEFMLQVAHMVSPF</sequence>
<dbReference type="Pfam" id="PF20434">
    <property type="entry name" value="BD-FAE"/>
    <property type="match status" value="1"/>
</dbReference>
<protein>
    <recommendedName>
        <fullName evidence="4">protein-S-isoprenylcysteine alpha-carbonyl methylesterase</fullName>
        <ecNumber evidence="4">3.1.1.n2</ecNumber>
    </recommendedName>
</protein>
<evidence type="ECO:0000256" key="2">
    <source>
        <dbReference type="ARBA" id="ARBA00022801"/>
    </source>
</evidence>
<dbReference type="InterPro" id="IPR049492">
    <property type="entry name" value="BD-FAE-like_dom"/>
</dbReference>
<dbReference type="GO" id="GO:0000139">
    <property type="term" value="C:Golgi membrane"/>
    <property type="evidence" value="ECO:0007669"/>
    <property type="project" value="UniProtKB-SubCell"/>
</dbReference>
<dbReference type="SUPFAM" id="SSF53474">
    <property type="entry name" value="alpha/beta-Hydrolases"/>
    <property type="match status" value="1"/>
</dbReference>
<keyword evidence="7" id="KW-1133">Transmembrane helix</keyword>
<dbReference type="GO" id="GO:0016787">
    <property type="term" value="F:hydrolase activity"/>
    <property type="evidence" value="ECO:0007669"/>
    <property type="project" value="UniProtKB-KW"/>
</dbReference>
<organism evidence="9">
    <name type="scientific">Salix viminalis</name>
    <name type="common">Common osier</name>
    <name type="synonym">Basket willow</name>
    <dbReference type="NCBI Taxonomy" id="40686"/>
    <lineage>
        <taxon>Eukaryota</taxon>
        <taxon>Viridiplantae</taxon>
        <taxon>Streptophyta</taxon>
        <taxon>Embryophyta</taxon>
        <taxon>Tracheophyta</taxon>
        <taxon>Spermatophyta</taxon>
        <taxon>Magnoliopsida</taxon>
        <taxon>eudicotyledons</taxon>
        <taxon>Gunneridae</taxon>
        <taxon>Pentapetalae</taxon>
        <taxon>rosids</taxon>
        <taxon>fabids</taxon>
        <taxon>Malpighiales</taxon>
        <taxon>Salicaceae</taxon>
        <taxon>Saliceae</taxon>
        <taxon>Salix</taxon>
    </lineage>
</organism>
<reference evidence="9" key="1">
    <citation type="submission" date="2019-03" db="EMBL/GenBank/DDBJ databases">
        <authorList>
            <person name="Mank J."/>
            <person name="Almeida P."/>
        </authorList>
    </citation>
    <scope>NUCLEOTIDE SEQUENCE</scope>
    <source>
        <strain evidence="9">78183</strain>
    </source>
</reference>
<proteinExistence type="inferred from homology"/>
<dbReference type="PANTHER" id="PTHR48081">
    <property type="entry name" value="AB HYDROLASE SUPERFAMILY PROTEIN C4A8.06C"/>
    <property type="match status" value="1"/>
</dbReference>
<evidence type="ECO:0000256" key="4">
    <source>
        <dbReference type="ARBA" id="ARBA00038928"/>
    </source>
</evidence>
<dbReference type="PANTHER" id="PTHR48081:SF33">
    <property type="entry name" value="KYNURENINE FORMAMIDASE"/>
    <property type="match status" value="1"/>
</dbReference>
<accession>A0A6N2MT63</accession>
<name>A0A6N2MT63_SALVM</name>
<keyword evidence="2" id="KW-0378">Hydrolase</keyword>
<evidence type="ECO:0000256" key="3">
    <source>
        <dbReference type="ARBA" id="ARBA00038028"/>
    </source>
</evidence>
<comment type="subcellular location">
    <subcellularLocation>
        <location evidence="1">Golgi apparatus membrane</location>
        <topology evidence="1">Multi-pass membrane protein</topology>
    </subcellularLocation>
</comment>
<dbReference type="EMBL" id="CAADRP010002063">
    <property type="protein sequence ID" value="VFU60536.1"/>
    <property type="molecule type" value="Genomic_DNA"/>
</dbReference>
<comment type="catalytic activity">
    <reaction evidence="5">
        <text>[protein]-C-terminal S-[(2E,6E)-farnesyl]-L-cysteine methyl ester + H2O = [protein]-C-terminal S-[(2E,6E)-farnesyl]-L-cysteine + methanol + H(+)</text>
        <dbReference type="Rhea" id="RHEA:48520"/>
        <dbReference type="Rhea" id="RHEA-COMP:12125"/>
        <dbReference type="Rhea" id="RHEA-COMP:12126"/>
        <dbReference type="ChEBI" id="CHEBI:15377"/>
        <dbReference type="ChEBI" id="CHEBI:15378"/>
        <dbReference type="ChEBI" id="CHEBI:17790"/>
        <dbReference type="ChEBI" id="CHEBI:90510"/>
        <dbReference type="ChEBI" id="CHEBI:90511"/>
        <dbReference type="EC" id="3.1.1.n2"/>
    </reaction>
</comment>
<comment type="similarity">
    <text evidence="3">Belongs to the AB hydrolase superfamily. Isoprenylcysteine methylesterase family.</text>
</comment>
<evidence type="ECO:0000256" key="6">
    <source>
        <dbReference type="SAM" id="MobiDB-lite"/>
    </source>
</evidence>
<evidence type="ECO:0000256" key="5">
    <source>
        <dbReference type="ARBA" id="ARBA00049507"/>
    </source>
</evidence>
<evidence type="ECO:0000313" key="9">
    <source>
        <dbReference type="EMBL" id="VFU57500.1"/>
    </source>
</evidence>